<reference evidence="3 4" key="1">
    <citation type="submission" date="2016-07" db="EMBL/GenBank/DDBJ databases">
        <title>Draft genome of the white-rot fungus Obba rivulosa 3A-2.</title>
        <authorList>
            <consortium name="DOE Joint Genome Institute"/>
            <person name="Miettinen O."/>
            <person name="Riley R."/>
            <person name="Acob R."/>
            <person name="Barry K."/>
            <person name="Cullen D."/>
            <person name="De Vries R."/>
            <person name="Hainaut M."/>
            <person name="Hatakka A."/>
            <person name="Henrissat B."/>
            <person name="Hilden K."/>
            <person name="Kuo R."/>
            <person name="Labutti K."/>
            <person name="Lipzen A."/>
            <person name="Makela M.R."/>
            <person name="Sandor L."/>
            <person name="Spatafora J.W."/>
            <person name="Grigoriev I.V."/>
            <person name="Hibbett D.S."/>
        </authorList>
    </citation>
    <scope>NUCLEOTIDE SEQUENCE [LARGE SCALE GENOMIC DNA]</scope>
    <source>
        <strain evidence="3 4">3A-2</strain>
    </source>
</reference>
<dbReference type="Gene3D" id="1.20.1440.170">
    <property type="entry name" value="Translation machinery-associated protein 16-like"/>
    <property type="match status" value="1"/>
</dbReference>
<feature type="region of interest" description="Disordered" evidence="2">
    <location>
        <begin position="1"/>
        <end position="29"/>
    </location>
</feature>
<accession>A0A8E2AM33</accession>
<dbReference type="InterPro" id="IPR021346">
    <property type="entry name" value="Tma16"/>
</dbReference>
<dbReference type="InterPro" id="IPR038356">
    <property type="entry name" value="Tma16_sf"/>
</dbReference>
<organism evidence="3 4">
    <name type="scientific">Obba rivulosa</name>
    <dbReference type="NCBI Taxonomy" id="1052685"/>
    <lineage>
        <taxon>Eukaryota</taxon>
        <taxon>Fungi</taxon>
        <taxon>Dikarya</taxon>
        <taxon>Basidiomycota</taxon>
        <taxon>Agaricomycotina</taxon>
        <taxon>Agaricomycetes</taxon>
        <taxon>Polyporales</taxon>
        <taxon>Gelatoporiaceae</taxon>
        <taxon>Obba</taxon>
    </lineage>
</organism>
<evidence type="ECO:0000256" key="1">
    <source>
        <dbReference type="ARBA" id="ARBA00034127"/>
    </source>
</evidence>
<dbReference type="PANTHER" id="PTHR13349:SF2">
    <property type="entry name" value="TRANSLATION MACHINERY-ASSOCIATED PROTEIN 16"/>
    <property type="match status" value="1"/>
</dbReference>
<dbReference type="EMBL" id="KV722640">
    <property type="protein sequence ID" value="OCH84740.1"/>
    <property type="molecule type" value="Genomic_DNA"/>
</dbReference>
<dbReference type="AlphaFoldDB" id="A0A8E2AM33"/>
<gene>
    <name evidence="3" type="ORF">OBBRIDRAFT_798828</name>
</gene>
<keyword evidence="4" id="KW-1185">Reference proteome</keyword>
<dbReference type="GO" id="GO:0005634">
    <property type="term" value="C:nucleus"/>
    <property type="evidence" value="ECO:0007669"/>
    <property type="project" value="TreeGrafter"/>
</dbReference>
<evidence type="ECO:0000256" key="2">
    <source>
        <dbReference type="SAM" id="MobiDB-lite"/>
    </source>
</evidence>
<comment type="similarity">
    <text evidence="1">Belongs to the TMA16 family.</text>
</comment>
<protein>
    <recommendedName>
        <fullName evidence="5">Translation machinery-associated protein 16</fullName>
    </recommendedName>
</protein>
<feature type="compositionally biased region" description="Basic and acidic residues" evidence="2">
    <location>
        <begin position="12"/>
        <end position="21"/>
    </location>
</feature>
<name>A0A8E2AM33_9APHY</name>
<dbReference type="OrthoDB" id="270284at2759"/>
<evidence type="ECO:0000313" key="4">
    <source>
        <dbReference type="Proteomes" id="UP000250043"/>
    </source>
</evidence>
<dbReference type="Proteomes" id="UP000250043">
    <property type="component" value="Unassembled WGS sequence"/>
</dbReference>
<dbReference type="Pfam" id="PF11176">
    <property type="entry name" value="Tma16"/>
    <property type="match status" value="1"/>
</dbReference>
<proteinExistence type="inferred from homology"/>
<sequence>MAPPKSTAKSAKKFDKKEKIFHPNSRKAGQLVRTQLRKSKLIELAKERSKKFGSQIDFYSFFFTVLPPDSGALSLQDLHTVVRDIWLTRFDAELEEEKASRRKGRPKSTREQKLEELKLKEAEDYRTGFEVIDLTDPVNVDLFRRWDQKEAAFVQQLRFVRISSTTPDLIVVSKPGKHPLLLRQQAKENAMNAPEQDMDLDEAPLLMEPPSRFASTIMAMDGSI</sequence>
<evidence type="ECO:0008006" key="5">
    <source>
        <dbReference type="Google" id="ProtNLM"/>
    </source>
</evidence>
<dbReference type="PANTHER" id="PTHR13349">
    <property type="entry name" value="TRANSLATION MACHINERY-ASSOCIATED PROTEIN 16"/>
    <property type="match status" value="1"/>
</dbReference>
<evidence type="ECO:0000313" key="3">
    <source>
        <dbReference type="EMBL" id="OCH84740.1"/>
    </source>
</evidence>